<name>A0ABT3XWB4_9FLAO</name>
<dbReference type="PROSITE" id="PS51257">
    <property type="entry name" value="PROKAR_LIPOPROTEIN"/>
    <property type="match status" value="1"/>
</dbReference>
<protein>
    <recommendedName>
        <fullName evidence="3">Lipoprotein</fullName>
    </recommendedName>
</protein>
<evidence type="ECO:0000313" key="1">
    <source>
        <dbReference type="EMBL" id="MCX8525976.1"/>
    </source>
</evidence>
<accession>A0ABT3XWB4</accession>
<proteinExistence type="predicted"/>
<organism evidence="1 2">
    <name type="scientific">Chryseobacterium formosus</name>
    <dbReference type="NCBI Taxonomy" id="1537363"/>
    <lineage>
        <taxon>Bacteria</taxon>
        <taxon>Pseudomonadati</taxon>
        <taxon>Bacteroidota</taxon>
        <taxon>Flavobacteriia</taxon>
        <taxon>Flavobacteriales</taxon>
        <taxon>Weeksellaceae</taxon>
        <taxon>Chryseobacterium group</taxon>
        <taxon>Chryseobacterium</taxon>
    </lineage>
</organism>
<dbReference type="RefSeq" id="WP_267267217.1">
    <property type="nucleotide sequence ID" value="NZ_JAOVZW010000025.1"/>
</dbReference>
<evidence type="ECO:0000313" key="2">
    <source>
        <dbReference type="Proteomes" id="UP001073122"/>
    </source>
</evidence>
<comment type="caution">
    <text evidence="1">The sequence shown here is derived from an EMBL/GenBank/DDBJ whole genome shotgun (WGS) entry which is preliminary data.</text>
</comment>
<gene>
    <name evidence="1" type="ORF">OF897_18845</name>
</gene>
<evidence type="ECO:0008006" key="3">
    <source>
        <dbReference type="Google" id="ProtNLM"/>
    </source>
</evidence>
<sequence length="145" mass="16936">MTNQKNANLRKLINVVITLYLLIIISCTNAKEIVGEYSRSDNYSKCILDLKSNNTYLYGCYSHLLGDNCSYGTWKIRKNTMYFMPKLLYDTIRLKNKDTLIISSNYPPELINRKDTENYNNLMYLAQSQLGLFSQNISYIFPQKN</sequence>
<dbReference type="EMBL" id="JAOVZW010000025">
    <property type="protein sequence ID" value="MCX8525976.1"/>
    <property type="molecule type" value="Genomic_DNA"/>
</dbReference>
<dbReference type="Proteomes" id="UP001073122">
    <property type="component" value="Unassembled WGS sequence"/>
</dbReference>
<reference evidence="1" key="1">
    <citation type="submission" date="2022-10" db="EMBL/GenBank/DDBJ databases">
        <title>Chryseobacterium sp. nov., a novel bacterial species.</title>
        <authorList>
            <person name="Cao Y."/>
        </authorList>
    </citation>
    <scope>NUCLEOTIDE SEQUENCE</scope>
    <source>
        <strain evidence="1">CCTCC AB2015118</strain>
    </source>
</reference>
<keyword evidence="2" id="KW-1185">Reference proteome</keyword>